<evidence type="ECO:0000256" key="1">
    <source>
        <dbReference type="ARBA" id="ARBA00022741"/>
    </source>
</evidence>
<dbReference type="EMBL" id="JANGCH010000012">
    <property type="protein sequence ID" value="MCQ5122287.1"/>
    <property type="molecule type" value="Genomic_DNA"/>
</dbReference>
<reference evidence="4 5" key="1">
    <citation type="submission" date="2022-06" db="EMBL/GenBank/DDBJ databases">
        <title>Isolation of gut microbiota from human fecal samples.</title>
        <authorList>
            <person name="Pamer E.G."/>
            <person name="Barat B."/>
            <person name="Waligurski E."/>
            <person name="Medina S."/>
            <person name="Paddock L."/>
            <person name="Mostad J."/>
        </authorList>
    </citation>
    <scope>NUCLEOTIDE SEQUENCE [LARGE SCALE GENOMIC DNA]</scope>
    <source>
        <strain evidence="4 5">DFI.6.1</strain>
    </source>
</reference>
<sequence>MKQIQLEHITKRFGDHVIIKDFNYVFESGKIIAVTGESGCGKSTLLNMIGLMELPTEGKIQYDTYGEVTMRKRNAIKLLRNEISYIFQNYALLEDETVYQNMCLAMEYHAVKNKKEYIIKKLAEVGLDQAYVTKKIYELSGGEQQRVAIARALSKPCSLILADEPTGNLDKVNAAEVFSILKRVSREGKCVILVTHDKELAEQCDEVIQLNKLK</sequence>
<dbReference type="InterPro" id="IPR003593">
    <property type="entry name" value="AAA+_ATPase"/>
</dbReference>
<name>A0ABT1SMB6_9FIRM</name>
<proteinExistence type="predicted"/>
<dbReference type="InterPro" id="IPR003439">
    <property type="entry name" value="ABC_transporter-like_ATP-bd"/>
</dbReference>
<keyword evidence="2 4" id="KW-0067">ATP-binding</keyword>
<dbReference type="Pfam" id="PF00005">
    <property type="entry name" value="ABC_tran"/>
    <property type="match status" value="1"/>
</dbReference>
<dbReference type="GO" id="GO:0005524">
    <property type="term" value="F:ATP binding"/>
    <property type="evidence" value="ECO:0007669"/>
    <property type="project" value="UniProtKB-KW"/>
</dbReference>
<evidence type="ECO:0000313" key="5">
    <source>
        <dbReference type="Proteomes" id="UP001524435"/>
    </source>
</evidence>
<keyword evidence="5" id="KW-1185">Reference proteome</keyword>
<dbReference type="PANTHER" id="PTHR42798">
    <property type="entry name" value="LIPOPROTEIN-RELEASING SYSTEM ATP-BINDING PROTEIN LOLD"/>
    <property type="match status" value="1"/>
</dbReference>
<dbReference type="SUPFAM" id="SSF52540">
    <property type="entry name" value="P-loop containing nucleoside triphosphate hydrolases"/>
    <property type="match status" value="1"/>
</dbReference>
<evidence type="ECO:0000259" key="3">
    <source>
        <dbReference type="PROSITE" id="PS50893"/>
    </source>
</evidence>
<dbReference type="InterPro" id="IPR027417">
    <property type="entry name" value="P-loop_NTPase"/>
</dbReference>
<comment type="caution">
    <text evidence="4">The sequence shown here is derived from an EMBL/GenBank/DDBJ whole genome shotgun (WGS) entry which is preliminary data.</text>
</comment>
<organism evidence="4 5">
    <name type="scientific">Massilicoli timonensis</name>
    <dbReference type="NCBI Taxonomy" id="2015901"/>
    <lineage>
        <taxon>Bacteria</taxon>
        <taxon>Bacillati</taxon>
        <taxon>Bacillota</taxon>
        <taxon>Erysipelotrichia</taxon>
        <taxon>Erysipelotrichales</taxon>
        <taxon>Erysipelotrichaceae</taxon>
        <taxon>Massilicoli</taxon>
    </lineage>
</organism>
<dbReference type="PROSITE" id="PS50893">
    <property type="entry name" value="ABC_TRANSPORTER_2"/>
    <property type="match status" value="1"/>
</dbReference>
<evidence type="ECO:0000256" key="2">
    <source>
        <dbReference type="ARBA" id="ARBA00022840"/>
    </source>
</evidence>
<dbReference type="InterPro" id="IPR017871">
    <property type="entry name" value="ABC_transporter-like_CS"/>
</dbReference>
<feature type="domain" description="ABC transporter" evidence="3">
    <location>
        <begin position="4"/>
        <end position="213"/>
    </location>
</feature>
<gene>
    <name evidence="4" type="ORF">NE663_08455</name>
</gene>
<keyword evidence="1" id="KW-0547">Nucleotide-binding</keyword>
<dbReference type="SMART" id="SM00382">
    <property type="entry name" value="AAA"/>
    <property type="match status" value="1"/>
</dbReference>
<dbReference type="PANTHER" id="PTHR42798:SF2">
    <property type="entry name" value="ABC TRANSPORTER ATP-BINDING PROTEIN MG467-RELATED"/>
    <property type="match status" value="1"/>
</dbReference>
<accession>A0ABT1SMB6</accession>
<dbReference type="PROSITE" id="PS00211">
    <property type="entry name" value="ABC_TRANSPORTER_1"/>
    <property type="match status" value="1"/>
</dbReference>
<protein>
    <submittedName>
        <fullName evidence="4">ATP-binding cassette domain-containing protein</fullName>
    </submittedName>
</protein>
<dbReference type="RefSeq" id="WP_256198153.1">
    <property type="nucleotide sequence ID" value="NZ_CALVCM010000073.1"/>
</dbReference>
<dbReference type="Proteomes" id="UP001524435">
    <property type="component" value="Unassembled WGS sequence"/>
</dbReference>
<evidence type="ECO:0000313" key="4">
    <source>
        <dbReference type="EMBL" id="MCQ5122287.1"/>
    </source>
</evidence>
<dbReference type="Gene3D" id="3.40.50.300">
    <property type="entry name" value="P-loop containing nucleotide triphosphate hydrolases"/>
    <property type="match status" value="1"/>
</dbReference>